<keyword evidence="1" id="KW-0815">Transposition</keyword>
<evidence type="ECO:0000313" key="5">
    <source>
        <dbReference type="Proteomes" id="UP000001882"/>
    </source>
</evidence>
<dbReference type="GO" id="GO:0004803">
    <property type="term" value="F:transposase activity"/>
    <property type="evidence" value="ECO:0007669"/>
    <property type="project" value="InterPro"/>
</dbReference>
<dbReference type="Proteomes" id="UP000001882">
    <property type="component" value="Chromosome"/>
</dbReference>
<keyword evidence="3" id="KW-0233">DNA recombination</keyword>
<dbReference type="KEGG" id="mpd:MCP_2395"/>
<dbReference type="eggNOG" id="arCOG04918">
    <property type="taxonomic scope" value="Archaea"/>
</dbReference>
<name>D1Z195_METPS</name>
<accession>D1Z195</accession>
<sequence>MFGEQNMRNTRPYSDTKYALKYIRADSDAMKNLIRDLLNSILEEEACEQAGAMHYERAEGRRARRNGYKSRGLVTRYGKVELEKPQLREVPFETCLFDRYSRAEKAVVNVISESYLQGVSTRKMRKVLQTLGVEVSKSSVSRISEELDDDVRHFLARPLGGTPYLFVDATYIKVRDNGMYVSKPVFIAMGVNQDGYKEILDSRIMDREDEDWWTVFFDDLKKRGLTGIKMVISDGHKGIKKAVEQCFLGASWQLCHVHFRRSVIKTVPAKQRGEINQLLKDHMESPNLLANLAEDLEARGFDKASSLIDKNLPCLYNYLAFPPHQWIKLRTTNTLENVNSLIKRRTRPIGAFPSNQSALRVIVNILMDVNEEYAVDKKHIDLERND</sequence>
<evidence type="ECO:0000256" key="1">
    <source>
        <dbReference type="ARBA" id="ARBA00022578"/>
    </source>
</evidence>
<dbReference type="Pfam" id="PF00872">
    <property type="entry name" value="Transposase_mut"/>
    <property type="match status" value="1"/>
</dbReference>
<evidence type="ECO:0000256" key="3">
    <source>
        <dbReference type="ARBA" id="ARBA00023172"/>
    </source>
</evidence>
<reference evidence="5" key="3">
    <citation type="journal article" date="2011" name="PLoS ONE">
        <title>Genome sequence of a mesophilic hydrogenotrophic methanogen Methanocella paludicola, the first cultivated representative of the order Methanocellales.</title>
        <authorList>
            <person name="Sakai S."/>
            <person name="Takaki Y."/>
            <person name="Shimamura S."/>
            <person name="Sekine M."/>
            <person name="Tajima T."/>
            <person name="Kosugi H."/>
            <person name="Ichikawa N."/>
            <person name="Tasumi E."/>
            <person name="Hiraki A.T."/>
            <person name="Shimizu A."/>
            <person name="Kato Y."/>
            <person name="Nishiko R."/>
            <person name="Mori K."/>
            <person name="Fujita N."/>
            <person name="Imachi H."/>
            <person name="Takai K."/>
        </authorList>
    </citation>
    <scope>NUCLEOTIDE SEQUENCE [LARGE SCALE GENOMIC DNA]</scope>
    <source>
        <strain evidence="5">DSM 17711 / JCM 13418 / NBRC 101707 / SANAE</strain>
    </source>
</reference>
<dbReference type="GO" id="GO:0003677">
    <property type="term" value="F:DNA binding"/>
    <property type="evidence" value="ECO:0007669"/>
    <property type="project" value="UniProtKB-KW"/>
</dbReference>
<proteinExistence type="predicted"/>
<dbReference type="EMBL" id="AP011532">
    <property type="protein sequence ID" value="BAI62467.1"/>
    <property type="molecule type" value="Genomic_DNA"/>
</dbReference>
<reference evidence="4 5" key="2">
    <citation type="journal article" date="2008" name="Int. J. Syst. Evol. Microbiol.">
        <title>Methanocella paludicola gen. nov., sp. nov., a methane-producing archaeon, the first isolate of the lineage 'Rice Cluster I', and proposal of the new archaeal order Methanocellales ord. nov.</title>
        <authorList>
            <person name="Sakai S."/>
            <person name="Imachi H."/>
            <person name="Hanada S."/>
            <person name="Ohashi A."/>
            <person name="Harada H."/>
            <person name="Kamagata Y."/>
        </authorList>
    </citation>
    <scope>NUCLEOTIDE SEQUENCE [LARGE SCALE GENOMIC DNA]</scope>
    <source>
        <strain evidence="5">DSM 17711 / JCM 13418 / NBRC 101707 / SANAE</strain>
    </source>
</reference>
<gene>
    <name evidence="4" type="ordered locus">MCP_2395</name>
</gene>
<evidence type="ECO:0000313" key="4">
    <source>
        <dbReference type="EMBL" id="BAI62467.1"/>
    </source>
</evidence>
<evidence type="ECO:0000256" key="2">
    <source>
        <dbReference type="ARBA" id="ARBA00023125"/>
    </source>
</evidence>
<dbReference type="PANTHER" id="PTHR33217">
    <property type="entry name" value="TRANSPOSASE FOR INSERTION SEQUENCE ELEMENT IS1081"/>
    <property type="match status" value="1"/>
</dbReference>
<dbReference type="PANTHER" id="PTHR33217:SF7">
    <property type="entry name" value="TRANSPOSASE FOR INSERTION SEQUENCE ELEMENT IS1081"/>
    <property type="match status" value="1"/>
</dbReference>
<dbReference type="InParanoid" id="D1Z195"/>
<dbReference type="NCBIfam" id="NF033543">
    <property type="entry name" value="transpos_IS256"/>
    <property type="match status" value="1"/>
</dbReference>
<dbReference type="InterPro" id="IPR001207">
    <property type="entry name" value="Transposase_mutator"/>
</dbReference>
<dbReference type="GO" id="GO:0006313">
    <property type="term" value="P:DNA transposition"/>
    <property type="evidence" value="ECO:0007669"/>
    <property type="project" value="InterPro"/>
</dbReference>
<protein>
    <submittedName>
        <fullName evidence="4">Transposase for insertion sequence element</fullName>
    </submittedName>
</protein>
<reference evidence="4 5" key="1">
    <citation type="journal article" date="2007" name="Appl. Environ. Microbiol.">
        <title>Isolation of key methanogens for global methane emission from rice paddy fields: a novel isolate affiliated with the clone cluster rice cluster I.</title>
        <authorList>
            <person name="Sakai S."/>
            <person name="Imachi H."/>
            <person name="Sekiguchi Y."/>
            <person name="Ohashi A."/>
            <person name="Harada H."/>
            <person name="Kamagata Y."/>
        </authorList>
    </citation>
    <scope>NUCLEOTIDE SEQUENCE [LARGE SCALE GENOMIC DNA]</scope>
    <source>
        <strain evidence="5">DSM 17711 / JCM 13418 / NBRC 101707 / SANAE</strain>
    </source>
</reference>
<dbReference type="AlphaFoldDB" id="D1Z195"/>
<organism evidence="4 5">
    <name type="scientific">Methanocella paludicola (strain DSM 17711 / JCM 13418 / NBRC 101707 / SANAE)</name>
    <dbReference type="NCBI Taxonomy" id="304371"/>
    <lineage>
        <taxon>Archaea</taxon>
        <taxon>Methanobacteriati</taxon>
        <taxon>Methanobacteriota</taxon>
        <taxon>Stenosarchaea group</taxon>
        <taxon>Methanomicrobia</taxon>
        <taxon>Methanocellales</taxon>
        <taxon>Methanocellaceae</taxon>
        <taxon>Methanocella</taxon>
    </lineage>
</organism>
<keyword evidence="2" id="KW-0238">DNA-binding</keyword>
<keyword evidence="5" id="KW-1185">Reference proteome</keyword>